<evidence type="ECO:0000259" key="7">
    <source>
        <dbReference type="Pfam" id="PF04542"/>
    </source>
</evidence>
<reference evidence="9" key="1">
    <citation type="submission" date="2021-04" db="EMBL/GenBank/DDBJ databases">
        <title>Phylogenetic analysis of Acidobacteriaceae.</title>
        <authorList>
            <person name="Qiu L."/>
            <person name="Zhang Q."/>
        </authorList>
    </citation>
    <scope>NUCLEOTIDE SEQUENCE</scope>
    <source>
        <strain evidence="9">DSM 25168</strain>
    </source>
</reference>
<dbReference type="InterPro" id="IPR036388">
    <property type="entry name" value="WH-like_DNA-bd_sf"/>
</dbReference>
<dbReference type="NCBIfam" id="TIGR02937">
    <property type="entry name" value="sigma70-ECF"/>
    <property type="match status" value="1"/>
</dbReference>
<gene>
    <name evidence="9" type="ORF">MOP44_21605</name>
</gene>
<dbReference type="InterPro" id="IPR014284">
    <property type="entry name" value="RNA_pol_sigma-70_dom"/>
</dbReference>
<evidence type="ECO:0000313" key="10">
    <source>
        <dbReference type="Proteomes" id="UP001059380"/>
    </source>
</evidence>
<dbReference type="InterPro" id="IPR013324">
    <property type="entry name" value="RNA_pol_sigma_r3/r4-like"/>
</dbReference>
<dbReference type="EMBL" id="CP093313">
    <property type="protein sequence ID" value="UWZ83153.1"/>
    <property type="molecule type" value="Genomic_DNA"/>
</dbReference>
<organism evidence="9 10">
    <name type="scientific">Occallatibacter riparius</name>
    <dbReference type="NCBI Taxonomy" id="1002689"/>
    <lineage>
        <taxon>Bacteria</taxon>
        <taxon>Pseudomonadati</taxon>
        <taxon>Acidobacteriota</taxon>
        <taxon>Terriglobia</taxon>
        <taxon>Terriglobales</taxon>
        <taxon>Acidobacteriaceae</taxon>
        <taxon>Occallatibacter</taxon>
    </lineage>
</organism>
<evidence type="ECO:0000259" key="8">
    <source>
        <dbReference type="Pfam" id="PF04545"/>
    </source>
</evidence>
<evidence type="ECO:0000256" key="4">
    <source>
        <dbReference type="ARBA" id="ARBA00023125"/>
    </source>
</evidence>
<keyword evidence="3" id="KW-0731">Sigma factor</keyword>
<keyword evidence="5" id="KW-0804">Transcription</keyword>
<dbReference type="KEGG" id="orp:MOP44_21605"/>
<evidence type="ECO:0000256" key="6">
    <source>
        <dbReference type="SAM" id="MobiDB-lite"/>
    </source>
</evidence>
<name>A0A9J7BL28_9BACT</name>
<dbReference type="SUPFAM" id="SSF88659">
    <property type="entry name" value="Sigma3 and sigma4 domains of RNA polymerase sigma factors"/>
    <property type="match status" value="1"/>
</dbReference>
<accession>A0A9J7BL28</accession>
<dbReference type="InterPro" id="IPR013325">
    <property type="entry name" value="RNA_pol_sigma_r2"/>
</dbReference>
<dbReference type="SUPFAM" id="SSF88946">
    <property type="entry name" value="Sigma2 domain of RNA polymerase sigma factors"/>
    <property type="match status" value="1"/>
</dbReference>
<dbReference type="InterPro" id="IPR007627">
    <property type="entry name" value="RNA_pol_sigma70_r2"/>
</dbReference>
<dbReference type="RefSeq" id="WP_260792487.1">
    <property type="nucleotide sequence ID" value="NZ_CP093313.1"/>
</dbReference>
<dbReference type="GO" id="GO:0006352">
    <property type="term" value="P:DNA-templated transcription initiation"/>
    <property type="evidence" value="ECO:0007669"/>
    <property type="project" value="InterPro"/>
</dbReference>
<dbReference type="PANTHER" id="PTHR43133:SF62">
    <property type="entry name" value="RNA POLYMERASE SIGMA FACTOR SIGZ"/>
    <property type="match status" value="1"/>
</dbReference>
<evidence type="ECO:0000256" key="3">
    <source>
        <dbReference type="ARBA" id="ARBA00023082"/>
    </source>
</evidence>
<dbReference type="PANTHER" id="PTHR43133">
    <property type="entry name" value="RNA POLYMERASE ECF-TYPE SIGMA FACTO"/>
    <property type="match status" value="1"/>
</dbReference>
<dbReference type="Gene3D" id="1.10.1740.10">
    <property type="match status" value="1"/>
</dbReference>
<dbReference type="GO" id="GO:0003677">
    <property type="term" value="F:DNA binding"/>
    <property type="evidence" value="ECO:0007669"/>
    <property type="project" value="UniProtKB-KW"/>
</dbReference>
<evidence type="ECO:0000256" key="5">
    <source>
        <dbReference type="ARBA" id="ARBA00023163"/>
    </source>
</evidence>
<dbReference type="Proteomes" id="UP001059380">
    <property type="component" value="Chromosome"/>
</dbReference>
<feature type="domain" description="RNA polymerase sigma-70 region 2" evidence="7">
    <location>
        <begin position="48"/>
        <end position="114"/>
    </location>
</feature>
<feature type="region of interest" description="Disordered" evidence="6">
    <location>
        <begin position="1"/>
        <end position="29"/>
    </location>
</feature>
<proteinExistence type="inferred from homology"/>
<dbReference type="InterPro" id="IPR007630">
    <property type="entry name" value="RNA_pol_sigma70_r4"/>
</dbReference>
<keyword evidence="4" id="KW-0238">DNA-binding</keyword>
<comment type="similarity">
    <text evidence="1">Belongs to the sigma-70 factor family. ECF subfamily.</text>
</comment>
<dbReference type="InterPro" id="IPR039425">
    <property type="entry name" value="RNA_pol_sigma-70-like"/>
</dbReference>
<dbReference type="AlphaFoldDB" id="A0A9J7BL28"/>
<evidence type="ECO:0000256" key="1">
    <source>
        <dbReference type="ARBA" id="ARBA00010641"/>
    </source>
</evidence>
<evidence type="ECO:0000256" key="2">
    <source>
        <dbReference type="ARBA" id="ARBA00023015"/>
    </source>
</evidence>
<feature type="domain" description="RNA polymerase sigma-70 region 4" evidence="8">
    <location>
        <begin position="147"/>
        <end position="195"/>
    </location>
</feature>
<keyword evidence="10" id="KW-1185">Reference proteome</keyword>
<dbReference type="CDD" id="cd06171">
    <property type="entry name" value="Sigma70_r4"/>
    <property type="match status" value="1"/>
</dbReference>
<dbReference type="Pfam" id="PF04545">
    <property type="entry name" value="Sigma70_r4"/>
    <property type="match status" value="1"/>
</dbReference>
<dbReference type="Gene3D" id="1.10.10.10">
    <property type="entry name" value="Winged helix-like DNA-binding domain superfamily/Winged helix DNA-binding domain"/>
    <property type="match status" value="1"/>
</dbReference>
<dbReference type="Pfam" id="PF04542">
    <property type="entry name" value="Sigma70_r2"/>
    <property type="match status" value="1"/>
</dbReference>
<dbReference type="GO" id="GO:0016987">
    <property type="term" value="F:sigma factor activity"/>
    <property type="evidence" value="ECO:0007669"/>
    <property type="project" value="UniProtKB-KW"/>
</dbReference>
<protein>
    <submittedName>
        <fullName evidence="9">Sigma-70 family RNA polymerase sigma factor</fullName>
    </submittedName>
</protein>
<keyword evidence="2" id="KW-0805">Transcription regulation</keyword>
<evidence type="ECO:0000313" key="9">
    <source>
        <dbReference type="EMBL" id="UWZ83153.1"/>
    </source>
</evidence>
<sequence>MPDRFSNPVAGPARSPSGGAQPRNSAEDDRLLLERVEARDQGAMAAIFDSYSRMAYSIALRVLKDPAQAEDVMQDVFFQVWQNPRAFAPERGSLGAWLAVVVRNRAIDAMRRRRPSDPVEDVVLASAADVAGEVEQSTMIERVRGVMKNLPPEQRESLELAFFGGMTHTEIAEKKGEPLGTVKTRIRAALGSLRKAFQT</sequence>